<reference evidence="1" key="1">
    <citation type="submission" date="2014-11" db="EMBL/GenBank/DDBJ databases">
        <authorList>
            <person name="Amaro Gonzalez C."/>
        </authorList>
    </citation>
    <scope>NUCLEOTIDE SEQUENCE</scope>
</reference>
<dbReference type="AlphaFoldDB" id="A0A0E9XPC4"/>
<name>A0A0E9XPC4_ANGAN</name>
<reference evidence="1" key="2">
    <citation type="journal article" date="2015" name="Fish Shellfish Immunol.">
        <title>Early steps in the European eel (Anguilla anguilla)-Vibrio vulnificus interaction in the gills: Role of the RtxA13 toxin.</title>
        <authorList>
            <person name="Callol A."/>
            <person name="Pajuelo D."/>
            <person name="Ebbesson L."/>
            <person name="Teles M."/>
            <person name="MacKenzie S."/>
            <person name="Amaro C."/>
        </authorList>
    </citation>
    <scope>NUCLEOTIDE SEQUENCE</scope>
</reference>
<evidence type="ECO:0000313" key="1">
    <source>
        <dbReference type="EMBL" id="JAI04490.1"/>
    </source>
</evidence>
<proteinExistence type="predicted"/>
<accession>A0A0E9XPC4</accession>
<sequence length="38" mass="4367">MPCCPSLFSAMKLHVTTSFFHSNSKRIIKLQCCLLSFF</sequence>
<organism evidence="1">
    <name type="scientific">Anguilla anguilla</name>
    <name type="common">European freshwater eel</name>
    <name type="synonym">Muraena anguilla</name>
    <dbReference type="NCBI Taxonomy" id="7936"/>
    <lineage>
        <taxon>Eukaryota</taxon>
        <taxon>Metazoa</taxon>
        <taxon>Chordata</taxon>
        <taxon>Craniata</taxon>
        <taxon>Vertebrata</taxon>
        <taxon>Euteleostomi</taxon>
        <taxon>Actinopterygii</taxon>
        <taxon>Neopterygii</taxon>
        <taxon>Teleostei</taxon>
        <taxon>Anguilliformes</taxon>
        <taxon>Anguillidae</taxon>
        <taxon>Anguilla</taxon>
    </lineage>
</organism>
<protein>
    <submittedName>
        <fullName evidence="1">Uncharacterized protein</fullName>
    </submittedName>
</protein>
<dbReference type="EMBL" id="GBXM01004088">
    <property type="protein sequence ID" value="JAI04490.1"/>
    <property type="molecule type" value="Transcribed_RNA"/>
</dbReference>